<reference evidence="3" key="1">
    <citation type="journal article" date="2014" name="Genome Biol. Evol.">
        <title>Pangenome evidence for extensive interdomain horizontal transfer affecting lineage core and shell genes in uncultured planktonic thaumarchaeota and euryarchaeota.</title>
        <authorList>
            <person name="Deschamps P."/>
            <person name="Zivanovic Y."/>
            <person name="Moreira D."/>
            <person name="Rodriguez-Valera F."/>
            <person name="Lopez-Garcia P."/>
        </authorList>
    </citation>
    <scope>NUCLEOTIDE SEQUENCE</scope>
</reference>
<evidence type="ECO:0000313" key="3">
    <source>
        <dbReference type="EMBL" id="AIF11628.1"/>
    </source>
</evidence>
<proteinExistence type="inferred from homology"/>
<dbReference type="InterPro" id="IPR001509">
    <property type="entry name" value="Epimerase_deHydtase"/>
</dbReference>
<sequence length="306" mass="34847">MHFAVTGGAGFIGNNIVKNLIKRGHNVCVIDNLNTGKLENLESVRNKVDFFKTDIRDFDKINQILTKMDGVFHQAALTVVQDSYTKKDEYYDVNVKGTRNIFESAKRNKLKVVFASSSSIYGDTKEIPIKENFQRNPINPYGDTKLQTEILAEEFSDYGVQIIGLRYFNVYGIGQNKAYAGVITKFLDKVRSNQQPIIFGDGQQIRDFVSVEDVAEANVMAMFSDIKNDFFNIGSGKKLSIKELAEMIIQISNLELEPKFENMREGDVRVSQADTSMAENMLKWKSKKELNKWLEDLFKMDGKIEN</sequence>
<dbReference type="Gene3D" id="3.40.50.720">
    <property type="entry name" value="NAD(P)-binding Rossmann-like Domain"/>
    <property type="match status" value="1"/>
</dbReference>
<comment type="similarity">
    <text evidence="1">Belongs to the NAD(P)-dependent epimerase/dehydratase family.</text>
</comment>
<accession>A0A075HCP6</accession>
<dbReference type="AlphaFoldDB" id="A0A075HCP6"/>
<organism evidence="3">
    <name type="scientific">uncultured marine thaumarchaeote KM3_53_B02</name>
    <dbReference type="NCBI Taxonomy" id="1456180"/>
    <lineage>
        <taxon>Archaea</taxon>
        <taxon>Nitrososphaerota</taxon>
        <taxon>environmental samples</taxon>
    </lineage>
</organism>
<protein>
    <submittedName>
        <fullName evidence="3">Nucleoside-diphosphate-sugar epimerase (GalE, GALE)</fullName>
        <ecNumber evidence="3">5.1.3.2</ecNumber>
    </submittedName>
</protein>
<dbReference type="GO" id="GO:0003978">
    <property type="term" value="F:UDP-glucose 4-epimerase activity"/>
    <property type="evidence" value="ECO:0007669"/>
    <property type="project" value="UniProtKB-EC"/>
</dbReference>
<name>A0A075HCP6_9ARCH</name>
<feature type="domain" description="NAD-dependent epimerase/dehydratase" evidence="2">
    <location>
        <begin position="5"/>
        <end position="234"/>
    </location>
</feature>
<dbReference type="PANTHER" id="PTHR43725:SF53">
    <property type="entry name" value="UDP-ARABINOSE 4-EPIMERASE 1"/>
    <property type="match status" value="1"/>
</dbReference>
<keyword evidence="3" id="KW-0413">Isomerase</keyword>
<dbReference type="Gene3D" id="3.90.25.10">
    <property type="entry name" value="UDP-galactose 4-epimerase, domain 1"/>
    <property type="match status" value="1"/>
</dbReference>
<dbReference type="SUPFAM" id="SSF51735">
    <property type="entry name" value="NAD(P)-binding Rossmann-fold domains"/>
    <property type="match status" value="1"/>
</dbReference>
<dbReference type="EMBL" id="KF900922">
    <property type="protein sequence ID" value="AIF11628.1"/>
    <property type="molecule type" value="Genomic_DNA"/>
</dbReference>
<dbReference type="PANTHER" id="PTHR43725">
    <property type="entry name" value="UDP-GLUCOSE 4-EPIMERASE"/>
    <property type="match status" value="1"/>
</dbReference>
<gene>
    <name evidence="3" type="primary">GALE</name>
    <name evidence="3" type="synonym">galE</name>
</gene>
<dbReference type="Pfam" id="PF01370">
    <property type="entry name" value="Epimerase"/>
    <property type="match status" value="1"/>
</dbReference>
<dbReference type="EC" id="5.1.3.2" evidence="3"/>
<evidence type="ECO:0000256" key="1">
    <source>
        <dbReference type="ARBA" id="ARBA00007637"/>
    </source>
</evidence>
<dbReference type="InterPro" id="IPR036291">
    <property type="entry name" value="NAD(P)-bd_dom_sf"/>
</dbReference>
<evidence type="ECO:0000259" key="2">
    <source>
        <dbReference type="Pfam" id="PF01370"/>
    </source>
</evidence>